<dbReference type="Proteomes" id="UP000324536">
    <property type="component" value="Chromosome"/>
</dbReference>
<evidence type="ECO:0000313" key="1">
    <source>
        <dbReference type="EMBL" id="QEO17617.1"/>
    </source>
</evidence>
<keyword evidence="2" id="KW-1185">Reference proteome</keyword>
<dbReference type="RefSeq" id="WP_149279294.1">
    <property type="nucleotide sequence ID" value="NZ_CP043506.1"/>
</dbReference>
<evidence type="ECO:0000313" key="2">
    <source>
        <dbReference type="Proteomes" id="UP000324536"/>
    </source>
</evidence>
<gene>
    <name evidence="1" type="ORF">FLP30_07670</name>
</gene>
<reference evidence="1 2" key="1">
    <citation type="submission" date="2019-09" db="EMBL/GenBank/DDBJ databases">
        <title>Genome sequencing of strain KACC 21233.</title>
        <authorList>
            <person name="Heo J."/>
            <person name="Kim S.-J."/>
            <person name="Kim J.-S."/>
            <person name="Hong S.-B."/>
            <person name="Kwon S.-W."/>
        </authorList>
    </citation>
    <scope>NUCLEOTIDE SEQUENCE [LARGE SCALE GENOMIC DNA]</scope>
    <source>
        <strain evidence="1 2">KACC 21233</strain>
    </source>
</reference>
<organism evidence="1 2">
    <name type="scientific">Acetobacter vaccinii</name>
    <dbReference type="NCBI Taxonomy" id="2592655"/>
    <lineage>
        <taxon>Bacteria</taxon>
        <taxon>Pseudomonadati</taxon>
        <taxon>Pseudomonadota</taxon>
        <taxon>Alphaproteobacteria</taxon>
        <taxon>Acetobacterales</taxon>
        <taxon>Acetobacteraceae</taxon>
        <taxon>Acetobacter</taxon>
    </lineage>
</organism>
<name>A0A5C1YRR0_9PROT</name>
<accession>A0A5C1YRR0</accession>
<sequence length="166" mass="16464">MAIEAALCLMTAILLLIGTTDLVLELRLWLRVNALASHIGQVVAQSDTLSDSSVLAVMTSGLAAEGTLLANAGVTVTVIGLSKSGASGGSIRQQTGNGCASAYSSATVSATQFTSLGAGGATAIVAVDTCTPAQPWPVNFSLLFGGKESPALHGSAVLASSATLSE</sequence>
<dbReference type="AlphaFoldDB" id="A0A5C1YRR0"/>
<proteinExistence type="predicted"/>
<dbReference type="EMBL" id="CP043506">
    <property type="protein sequence ID" value="QEO17617.1"/>
    <property type="molecule type" value="Genomic_DNA"/>
</dbReference>
<protein>
    <submittedName>
        <fullName evidence="1">Uncharacterized protein</fullName>
    </submittedName>
</protein>
<dbReference type="KEGG" id="acek:FLP30_07670"/>